<feature type="non-terminal residue" evidence="1">
    <location>
        <position position="215"/>
    </location>
</feature>
<dbReference type="PANTHER" id="PTHR24183">
    <property type="entry name" value="FIBRONECTIN TYPE 3 AND ANKYRIN REPEAT DOMAINS PROTEIN 1"/>
    <property type="match status" value="1"/>
</dbReference>
<name>A0A1Y1VPD5_9FUNG</name>
<dbReference type="EMBL" id="MCFH01000001">
    <property type="protein sequence ID" value="ORX61254.1"/>
    <property type="molecule type" value="Genomic_DNA"/>
</dbReference>
<sequence length="215" mass="25236">MNKLKGFKYVNLEDNNGNTALFYAIDSIVIFQKLVDRGADYNHFNRNGENVLMYACRKNKLRLFDYVLKIPDFNVAQFDNFGRNLPMILVECNHSQELISFYNYHSDFDINFVNKSNESLLSIFINHYISELKEKDELIKTKYYEVIRDYGLMIRALVESGCDFNAYIDGDGNTPMMFFLLIEDYVSAYYLLTKFPKLDLSIKNKYNANASYMAF</sequence>
<evidence type="ECO:0000313" key="1">
    <source>
        <dbReference type="EMBL" id="ORX61254.1"/>
    </source>
</evidence>
<gene>
    <name evidence="1" type="ORF">BCR36DRAFT_273717</name>
</gene>
<dbReference type="SMART" id="SM00248">
    <property type="entry name" value="ANK"/>
    <property type="match status" value="3"/>
</dbReference>
<dbReference type="InterPro" id="IPR002110">
    <property type="entry name" value="Ankyrin_rpt"/>
</dbReference>
<proteinExistence type="predicted"/>
<comment type="caution">
    <text evidence="1">The sequence shown here is derived from an EMBL/GenBank/DDBJ whole genome shotgun (WGS) entry which is preliminary data.</text>
</comment>
<keyword evidence="2" id="KW-1185">Reference proteome</keyword>
<dbReference type="PANTHER" id="PTHR24183:SF1">
    <property type="entry name" value="FIBRONECTIN TYPE 3 AND ANKYRIN REPEAT DOMAINS PROTEIN 1"/>
    <property type="match status" value="1"/>
</dbReference>
<dbReference type="SUPFAM" id="SSF48403">
    <property type="entry name" value="Ankyrin repeat"/>
    <property type="match status" value="1"/>
</dbReference>
<dbReference type="AlphaFoldDB" id="A0A1Y1VPD5"/>
<dbReference type="Proteomes" id="UP000193719">
    <property type="component" value="Unassembled WGS sequence"/>
</dbReference>
<dbReference type="OrthoDB" id="10526006at2759"/>
<dbReference type="Pfam" id="PF12796">
    <property type="entry name" value="Ank_2"/>
    <property type="match status" value="1"/>
</dbReference>
<dbReference type="Gene3D" id="1.25.40.20">
    <property type="entry name" value="Ankyrin repeat-containing domain"/>
    <property type="match status" value="1"/>
</dbReference>
<evidence type="ECO:0000313" key="2">
    <source>
        <dbReference type="Proteomes" id="UP000193719"/>
    </source>
</evidence>
<accession>A0A1Y1VPD5</accession>
<protein>
    <submittedName>
        <fullName evidence="1">Ankyrin</fullName>
    </submittedName>
</protein>
<dbReference type="GO" id="GO:0042981">
    <property type="term" value="P:regulation of apoptotic process"/>
    <property type="evidence" value="ECO:0007669"/>
    <property type="project" value="TreeGrafter"/>
</dbReference>
<dbReference type="InterPro" id="IPR036770">
    <property type="entry name" value="Ankyrin_rpt-contain_sf"/>
</dbReference>
<reference evidence="1 2" key="2">
    <citation type="submission" date="2016-08" db="EMBL/GenBank/DDBJ databases">
        <title>Pervasive Adenine N6-methylation of Active Genes in Fungi.</title>
        <authorList>
            <consortium name="DOE Joint Genome Institute"/>
            <person name="Mondo S.J."/>
            <person name="Dannebaum R.O."/>
            <person name="Kuo R.C."/>
            <person name="Labutti K."/>
            <person name="Haridas S."/>
            <person name="Kuo A."/>
            <person name="Salamov A."/>
            <person name="Ahrendt S.R."/>
            <person name="Lipzen A."/>
            <person name="Sullivan W."/>
            <person name="Andreopoulos W.B."/>
            <person name="Clum A."/>
            <person name="Lindquist E."/>
            <person name="Daum C."/>
            <person name="Ramamoorthy G.K."/>
            <person name="Gryganskyi A."/>
            <person name="Culley D."/>
            <person name="Magnuson J.K."/>
            <person name="James T.Y."/>
            <person name="O'Malley M.A."/>
            <person name="Stajich J.E."/>
            <person name="Spatafora J.W."/>
            <person name="Visel A."/>
            <person name="Grigoriev I.V."/>
        </authorList>
    </citation>
    <scope>NUCLEOTIDE SEQUENCE [LARGE SCALE GENOMIC DNA]</scope>
    <source>
        <strain evidence="2">finn</strain>
    </source>
</reference>
<reference evidence="1 2" key="1">
    <citation type="submission" date="2016-08" db="EMBL/GenBank/DDBJ databases">
        <title>Genomes of anaerobic fungi encode conserved fungal cellulosomes for biomass hydrolysis.</title>
        <authorList>
            <consortium name="DOE Joint Genome Institute"/>
            <person name="Haitjema C.H."/>
            <person name="Gilmore S.P."/>
            <person name="Henske J.K."/>
            <person name="Solomon K.V."/>
            <person name="De Groot R."/>
            <person name="Kuo A."/>
            <person name="Mondo S.J."/>
            <person name="Salamov A.A."/>
            <person name="Labutti K."/>
            <person name="Zhao Z."/>
            <person name="Chiniquy J."/>
            <person name="Barry K."/>
            <person name="Brewer H.M."/>
            <person name="Purvine S.O."/>
            <person name="Wright A.T."/>
            <person name="Boxma B."/>
            <person name="Van Alen T."/>
            <person name="Hackstein J.H."/>
            <person name="Baker S.E."/>
            <person name="Grigoriev I.V."/>
            <person name="O'Malley M.A."/>
        </authorList>
    </citation>
    <scope>NUCLEOTIDE SEQUENCE [LARGE SCALE GENOMIC DNA]</scope>
    <source>
        <strain evidence="2">finn</strain>
    </source>
</reference>
<dbReference type="GO" id="GO:0005634">
    <property type="term" value="C:nucleus"/>
    <property type="evidence" value="ECO:0007669"/>
    <property type="project" value="TreeGrafter"/>
</dbReference>
<organism evidence="1 2">
    <name type="scientific">Piromyces finnis</name>
    <dbReference type="NCBI Taxonomy" id="1754191"/>
    <lineage>
        <taxon>Eukaryota</taxon>
        <taxon>Fungi</taxon>
        <taxon>Fungi incertae sedis</taxon>
        <taxon>Chytridiomycota</taxon>
        <taxon>Chytridiomycota incertae sedis</taxon>
        <taxon>Neocallimastigomycetes</taxon>
        <taxon>Neocallimastigales</taxon>
        <taxon>Neocallimastigaceae</taxon>
        <taxon>Piromyces</taxon>
    </lineage>
</organism>